<evidence type="ECO:0000256" key="1">
    <source>
        <dbReference type="SAM" id="Phobius"/>
    </source>
</evidence>
<dbReference type="Proteomes" id="UP000182241">
    <property type="component" value="Unassembled WGS sequence"/>
</dbReference>
<accession>A0A1H4SL88</accession>
<keyword evidence="1" id="KW-1133">Transmembrane helix</keyword>
<keyword evidence="1" id="KW-0472">Membrane</keyword>
<organism evidence="2 3">
    <name type="scientific">Tsukamurella tyrosinosolvens</name>
    <dbReference type="NCBI Taxonomy" id="57704"/>
    <lineage>
        <taxon>Bacteria</taxon>
        <taxon>Bacillati</taxon>
        <taxon>Actinomycetota</taxon>
        <taxon>Actinomycetes</taxon>
        <taxon>Mycobacteriales</taxon>
        <taxon>Tsukamurellaceae</taxon>
        <taxon>Tsukamurella</taxon>
    </lineage>
</organism>
<feature type="transmembrane region" description="Helical" evidence="1">
    <location>
        <begin position="6"/>
        <end position="26"/>
    </location>
</feature>
<dbReference type="Pfam" id="PF10604">
    <property type="entry name" value="Polyketide_cyc2"/>
    <property type="match status" value="1"/>
</dbReference>
<keyword evidence="3" id="KW-1185">Reference proteome</keyword>
<name>A0A1H4SL88_TSUTY</name>
<evidence type="ECO:0000313" key="2">
    <source>
        <dbReference type="EMBL" id="SEC44965.1"/>
    </source>
</evidence>
<dbReference type="InterPro" id="IPR019587">
    <property type="entry name" value="Polyketide_cyclase/dehydratase"/>
</dbReference>
<dbReference type="AlphaFoldDB" id="A0A1H4SL88"/>
<gene>
    <name evidence="2" type="ORF">SAMN04489793_2322</name>
</gene>
<dbReference type="STRING" id="57704.SAMN04489793_2322"/>
<dbReference type="OrthoDB" id="4375564at2"/>
<dbReference type="SUPFAM" id="SSF55961">
    <property type="entry name" value="Bet v1-like"/>
    <property type="match status" value="1"/>
</dbReference>
<evidence type="ECO:0000313" key="3">
    <source>
        <dbReference type="Proteomes" id="UP000182241"/>
    </source>
</evidence>
<dbReference type="RefSeq" id="WP_068742094.1">
    <property type="nucleotide sequence ID" value="NZ_CBDRGN010000001.1"/>
</dbReference>
<keyword evidence="1" id="KW-0812">Transmembrane</keyword>
<reference evidence="3" key="1">
    <citation type="submission" date="2016-10" db="EMBL/GenBank/DDBJ databases">
        <authorList>
            <person name="Varghese N."/>
            <person name="Submissions S."/>
        </authorList>
    </citation>
    <scope>NUCLEOTIDE SEQUENCE [LARGE SCALE GENOMIC DNA]</scope>
    <source>
        <strain evidence="3">DSM 44234</strain>
    </source>
</reference>
<protein>
    <submittedName>
        <fullName evidence="2">Polyketide cyclase / dehydrase and lipid transport</fullName>
    </submittedName>
</protein>
<dbReference type="EMBL" id="FNSA01000003">
    <property type="protein sequence ID" value="SEC44965.1"/>
    <property type="molecule type" value="Genomic_DNA"/>
</dbReference>
<proteinExistence type="predicted"/>
<sequence length="190" mass="20828">MTLFLSAIGAVIAAAAIGALILMLLARGRRGPDRFAVSRPQEVTQFLDREASWAATVTVKVSPRMKPDELWALISTKQLFGFVPLVSGPVVEDDGSRTVRALLFAFREQVLESETGRLLITAGRGVSVPLTIAAFAQRFVVSDGDGTSVTWTVAITPKWVGWFPLRWTAFAVRPFMKVFLWLALQPDPRG</sequence>